<dbReference type="PANTHER" id="PTHR13348">
    <property type="entry name" value="RIBONUCLEASE P SUBUNIT P29"/>
    <property type="match status" value="1"/>
</dbReference>
<dbReference type="Gene3D" id="2.30.30.210">
    <property type="entry name" value="Ribonuclease P/MRP, subunit p29"/>
    <property type="match status" value="1"/>
</dbReference>
<evidence type="ECO:0000256" key="4">
    <source>
        <dbReference type="SAM" id="MobiDB-lite"/>
    </source>
</evidence>
<dbReference type="InterPro" id="IPR016848">
    <property type="entry name" value="RNase_P/MRP_Rpp29-subunit"/>
</dbReference>
<dbReference type="GO" id="GO:0030677">
    <property type="term" value="C:ribonuclease P complex"/>
    <property type="evidence" value="ECO:0007669"/>
    <property type="project" value="InterPro"/>
</dbReference>
<feature type="region of interest" description="Disordered" evidence="4">
    <location>
        <begin position="193"/>
        <end position="213"/>
    </location>
</feature>
<evidence type="ECO:0000313" key="5">
    <source>
        <dbReference type="EMBL" id="KAF7513014.1"/>
    </source>
</evidence>
<dbReference type="GO" id="GO:0005634">
    <property type="term" value="C:nucleus"/>
    <property type="evidence" value="ECO:0007669"/>
    <property type="project" value="UniProtKB-SubCell"/>
</dbReference>
<proteinExistence type="inferred from homology"/>
<dbReference type="SMART" id="SM00538">
    <property type="entry name" value="POP4"/>
    <property type="match status" value="1"/>
</dbReference>
<dbReference type="PIRSF" id="PIRSF027081">
    <property type="entry name" value="RNase_P/MRP_p29_subunit"/>
    <property type="match status" value="1"/>
</dbReference>
<dbReference type="InterPro" id="IPR036980">
    <property type="entry name" value="RNase_P/MRP_Rpp29_sf"/>
</dbReference>
<dbReference type="EMBL" id="JAACFV010000008">
    <property type="protein sequence ID" value="KAF7513014.1"/>
    <property type="molecule type" value="Genomic_DNA"/>
</dbReference>
<keyword evidence="6" id="KW-1185">Reference proteome</keyword>
<organism evidence="5 6">
    <name type="scientific">Endocarpon pusillum</name>
    <dbReference type="NCBI Taxonomy" id="364733"/>
    <lineage>
        <taxon>Eukaryota</taxon>
        <taxon>Fungi</taxon>
        <taxon>Dikarya</taxon>
        <taxon>Ascomycota</taxon>
        <taxon>Pezizomycotina</taxon>
        <taxon>Eurotiomycetes</taxon>
        <taxon>Chaetothyriomycetidae</taxon>
        <taxon>Verrucariales</taxon>
        <taxon>Verrucariaceae</taxon>
        <taxon>Endocarpon</taxon>
    </lineage>
</organism>
<dbReference type="AlphaFoldDB" id="A0A8H7ARH7"/>
<evidence type="ECO:0000313" key="6">
    <source>
        <dbReference type="Proteomes" id="UP000606974"/>
    </source>
</evidence>
<comment type="subcellular location">
    <subcellularLocation>
        <location evidence="1">Nucleus</location>
    </subcellularLocation>
</comment>
<keyword evidence="3" id="KW-0539">Nucleus</keyword>
<comment type="similarity">
    <text evidence="2">Belongs to the eukaryotic/archaeal RNase P protein component 1 family.</text>
</comment>
<dbReference type="PANTHER" id="PTHR13348:SF0">
    <property type="entry name" value="RIBONUCLEASE P PROTEIN SUBUNIT P29"/>
    <property type="match status" value="1"/>
</dbReference>
<comment type="caution">
    <text evidence="5">The sequence shown here is derived from an EMBL/GenBank/DDBJ whole genome shotgun (WGS) entry which is preliminary data.</text>
</comment>
<dbReference type="GO" id="GO:0033204">
    <property type="term" value="F:ribonuclease P RNA binding"/>
    <property type="evidence" value="ECO:0007669"/>
    <property type="project" value="InterPro"/>
</dbReference>
<dbReference type="Proteomes" id="UP000606974">
    <property type="component" value="Unassembled WGS sequence"/>
</dbReference>
<protein>
    <recommendedName>
        <fullName evidence="3">Ribonuclease P protein subunit</fullName>
    </recommendedName>
</protein>
<evidence type="ECO:0000256" key="1">
    <source>
        <dbReference type="ARBA" id="ARBA00004123"/>
    </source>
</evidence>
<dbReference type="InterPro" id="IPR023534">
    <property type="entry name" value="Rof/RNase_P-like"/>
</dbReference>
<dbReference type="GO" id="GO:0001682">
    <property type="term" value="P:tRNA 5'-leader removal"/>
    <property type="evidence" value="ECO:0007669"/>
    <property type="project" value="InterPro"/>
</dbReference>
<dbReference type="GO" id="GO:0006364">
    <property type="term" value="P:rRNA processing"/>
    <property type="evidence" value="ECO:0007669"/>
    <property type="project" value="TreeGrafter"/>
</dbReference>
<dbReference type="Pfam" id="PF01868">
    <property type="entry name" value="RNase_P-MRP_p29"/>
    <property type="match status" value="1"/>
</dbReference>
<dbReference type="InterPro" id="IPR002730">
    <property type="entry name" value="Rpp29/RNP1"/>
</dbReference>
<evidence type="ECO:0000256" key="3">
    <source>
        <dbReference type="PIRNR" id="PIRNR027081"/>
    </source>
</evidence>
<name>A0A8H7ARH7_9EURO</name>
<dbReference type="OrthoDB" id="124041at2759"/>
<evidence type="ECO:0000256" key="2">
    <source>
        <dbReference type="ARBA" id="ARBA00006181"/>
    </source>
</evidence>
<dbReference type="GO" id="GO:0000172">
    <property type="term" value="C:ribonuclease MRP complex"/>
    <property type="evidence" value="ECO:0007669"/>
    <property type="project" value="InterPro"/>
</dbReference>
<keyword evidence="3" id="KW-0819">tRNA processing</keyword>
<accession>A0A8H7ARH7</accession>
<reference evidence="5" key="1">
    <citation type="submission" date="2020-02" db="EMBL/GenBank/DDBJ databases">
        <authorList>
            <person name="Palmer J.M."/>
        </authorList>
    </citation>
    <scope>NUCLEOTIDE SEQUENCE</scope>
    <source>
        <strain evidence="5">EPUS1.4</strain>
        <tissue evidence="5">Thallus</tissue>
    </source>
</reference>
<feature type="region of interest" description="Disordered" evidence="4">
    <location>
        <begin position="1"/>
        <end position="21"/>
    </location>
</feature>
<gene>
    <name evidence="5" type="ORF">GJ744_011280</name>
</gene>
<sequence>MTSQPTHPAHRLLSRAHSPTTAQTLFTDRVKNKPLILRPPPPPSTNRHRRRLERLRKKEYFLRKQKPRPLSAKEKRISGVHDLNKEKGEFKWEVYLGLNRLWRGYVREVLGLDGTAGGTNNIKVVSAQHHGALLASLDYHGAEIEVVRCACVGRVGTKGIVVRDTKFTFVVVTRADEVRTIPKRDATFRFEVPVPEGEEEGTSPEKETRPPQQPLVFELHGNQFEMRAADRANKKFKWKSMEYL</sequence>
<dbReference type="SUPFAM" id="SSF101744">
    <property type="entry name" value="Rof/RNase P subunit-like"/>
    <property type="match status" value="1"/>
</dbReference>